<gene>
    <name evidence="8" type="ORF">LX32DRAFT_581131</name>
</gene>
<dbReference type="GO" id="GO:0016705">
    <property type="term" value="F:oxidoreductase activity, acting on paired donors, with incorporation or reduction of molecular oxygen"/>
    <property type="evidence" value="ECO:0007669"/>
    <property type="project" value="InterPro"/>
</dbReference>
<dbReference type="PANTHER" id="PTHR47582:SF1">
    <property type="entry name" value="P450, PUTATIVE (EUROFUNG)-RELATED"/>
    <property type="match status" value="1"/>
</dbReference>
<evidence type="ECO:0000313" key="9">
    <source>
        <dbReference type="Proteomes" id="UP001232148"/>
    </source>
</evidence>
<evidence type="ECO:0000256" key="7">
    <source>
        <dbReference type="SAM" id="Phobius"/>
    </source>
</evidence>
<dbReference type="SUPFAM" id="SSF48264">
    <property type="entry name" value="Cytochrome P450"/>
    <property type="match status" value="1"/>
</dbReference>
<dbReference type="InterPro" id="IPR001128">
    <property type="entry name" value="Cyt_P450"/>
</dbReference>
<keyword evidence="7" id="KW-0472">Membrane</keyword>
<sequence>MLFVDFTLARALRVFTYVSASYFLIWAALWLLETFLCKASDREPPVIKSRVPFLGHALRLWSRGISYYQVLREQSDLPIVTVFFGTQKCYVVNSPDLITQINRQGKRVDRTLPLMTVSAGKIFGIHGDDFVQLTSGTTLKGSLRSDLQVMEHSSLEAGTESLKEIHENLTAQVSDVLNGLATQDPVNLDLQDWLQKTLTKSTARTFLGPGNPLDQSAELVDSLWIMESSLKALTMLPYPSVTARKAVSARERLVQAVMKDIGSERTRSRLTCGMEQRLWEISERHKTSTEFLARYELGLFTGFVINTVPAAFWLLGHLSTDKKLASRVRDEVNISVKTIGPAGLTLDVNVLRAQCPLLVSTCREVLRHISSATSTYWVQEDIHLSEGFVLDKGAIIQIPAAAIHSNPAIWGESAAEFDPERFLKREKIHPSANRTFGGSVCPGRHLALDQLLTFTAIFIHTFEIELLPETPRLPAQEVTNVLSVKKPESDLRVRIARRASICGKKWMFCQEIGLGMETALVQKASDI</sequence>
<keyword evidence="6" id="KW-0349">Heme</keyword>
<dbReference type="Proteomes" id="UP001232148">
    <property type="component" value="Unassembled WGS sequence"/>
</dbReference>
<dbReference type="InterPro" id="IPR036396">
    <property type="entry name" value="Cyt_P450_sf"/>
</dbReference>
<organism evidence="8 9">
    <name type="scientific">Colletotrichum zoysiae</name>
    <dbReference type="NCBI Taxonomy" id="1216348"/>
    <lineage>
        <taxon>Eukaryota</taxon>
        <taxon>Fungi</taxon>
        <taxon>Dikarya</taxon>
        <taxon>Ascomycota</taxon>
        <taxon>Pezizomycotina</taxon>
        <taxon>Sordariomycetes</taxon>
        <taxon>Hypocreomycetidae</taxon>
        <taxon>Glomerellales</taxon>
        <taxon>Glomerellaceae</taxon>
        <taxon>Colletotrichum</taxon>
        <taxon>Colletotrichum graminicola species complex</taxon>
    </lineage>
</organism>
<dbReference type="AlphaFoldDB" id="A0AAD9M4X1"/>
<feature type="binding site" description="axial binding residue" evidence="6">
    <location>
        <position position="441"/>
    </location>
    <ligand>
        <name>heme</name>
        <dbReference type="ChEBI" id="CHEBI:30413"/>
    </ligand>
    <ligandPart>
        <name>Fe</name>
        <dbReference type="ChEBI" id="CHEBI:18248"/>
    </ligandPart>
</feature>
<dbReference type="PANTHER" id="PTHR47582">
    <property type="entry name" value="P450, PUTATIVE (EUROFUNG)-RELATED"/>
    <property type="match status" value="1"/>
</dbReference>
<dbReference type="GO" id="GO:0005506">
    <property type="term" value="F:iron ion binding"/>
    <property type="evidence" value="ECO:0007669"/>
    <property type="project" value="InterPro"/>
</dbReference>
<evidence type="ECO:0000256" key="3">
    <source>
        <dbReference type="ARBA" id="ARBA00022723"/>
    </source>
</evidence>
<feature type="transmembrane region" description="Helical" evidence="7">
    <location>
        <begin position="12"/>
        <end position="32"/>
    </location>
</feature>
<dbReference type="GO" id="GO:0004497">
    <property type="term" value="F:monooxygenase activity"/>
    <property type="evidence" value="ECO:0007669"/>
    <property type="project" value="UniProtKB-KW"/>
</dbReference>
<name>A0AAD9M4X1_9PEZI</name>
<keyword evidence="9" id="KW-1185">Reference proteome</keyword>
<reference evidence="8" key="1">
    <citation type="submission" date="2021-06" db="EMBL/GenBank/DDBJ databases">
        <title>Comparative genomics, transcriptomics and evolutionary studies reveal genomic signatures of adaptation to plant cell wall in hemibiotrophic fungi.</title>
        <authorList>
            <consortium name="DOE Joint Genome Institute"/>
            <person name="Baroncelli R."/>
            <person name="Diaz J.F."/>
            <person name="Benocci T."/>
            <person name="Peng M."/>
            <person name="Battaglia E."/>
            <person name="Haridas S."/>
            <person name="Andreopoulos W."/>
            <person name="Labutti K."/>
            <person name="Pangilinan J."/>
            <person name="Floch G.L."/>
            <person name="Makela M.R."/>
            <person name="Henrissat B."/>
            <person name="Grigoriev I.V."/>
            <person name="Crouch J.A."/>
            <person name="De Vries R.P."/>
            <person name="Sukno S.A."/>
            <person name="Thon M.R."/>
        </authorList>
    </citation>
    <scope>NUCLEOTIDE SEQUENCE</scope>
    <source>
        <strain evidence="8">MAFF235873</strain>
    </source>
</reference>
<keyword evidence="5" id="KW-0560">Oxidoreductase</keyword>
<proteinExistence type="inferred from homology"/>
<dbReference type="Gene3D" id="1.10.630.10">
    <property type="entry name" value="Cytochrome P450"/>
    <property type="match status" value="1"/>
</dbReference>
<evidence type="ECO:0000256" key="4">
    <source>
        <dbReference type="ARBA" id="ARBA00023004"/>
    </source>
</evidence>
<evidence type="ECO:0000256" key="2">
    <source>
        <dbReference type="ARBA" id="ARBA00010617"/>
    </source>
</evidence>
<keyword evidence="7" id="KW-1133">Transmembrane helix</keyword>
<evidence type="ECO:0000256" key="1">
    <source>
        <dbReference type="ARBA" id="ARBA00001971"/>
    </source>
</evidence>
<keyword evidence="7" id="KW-0812">Transmembrane</keyword>
<dbReference type="GO" id="GO:0020037">
    <property type="term" value="F:heme binding"/>
    <property type="evidence" value="ECO:0007669"/>
    <property type="project" value="InterPro"/>
</dbReference>
<dbReference type="InterPro" id="IPR002403">
    <property type="entry name" value="Cyt_P450_E_grp-IV"/>
</dbReference>
<evidence type="ECO:0000256" key="6">
    <source>
        <dbReference type="PIRSR" id="PIRSR602403-1"/>
    </source>
</evidence>
<comment type="similarity">
    <text evidence="2">Belongs to the cytochrome P450 family.</text>
</comment>
<keyword evidence="4 6" id="KW-0408">Iron</keyword>
<accession>A0AAD9M4X1</accession>
<keyword evidence="5" id="KW-0503">Monooxygenase</keyword>
<dbReference type="CDD" id="cd11040">
    <property type="entry name" value="CYP7_CYP8-like"/>
    <property type="match status" value="1"/>
</dbReference>
<comment type="cofactor">
    <cofactor evidence="1 6">
        <name>heme</name>
        <dbReference type="ChEBI" id="CHEBI:30413"/>
    </cofactor>
</comment>
<evidence type="ECO:0000256" key="5">
    <source>
        <dbReference type="ARBA" id="ARBA00023033"/>
    </source>
</evidence>
<dbReference type="Pfam" id="PF00067">
    <property type="entry name" value="p450"/>
    <property type="match status" value="1"/>
</dbReference>
<dbReference type="InterPro" id="IPR053007">
    <property type="entry name" value="CYP450_monoxygenase_sec-met"/>
</dbReference>
<keyword evidence="3 6" id="KW-0479">Metal-binding</keyword>
<dbReference type="EMBL" id="MU842822">
    <property type="protein sequence ID" value="KAK2033464.1"/>
    <property type="molecule type" value="Genomic_DNA"/>
</dbReference>
<evidence type="ECO:0000313" key="8">
    <source>
        <dbReference type="EMBL" id="KAK2033464.1"/>
    </source>
</evidence>
<comment type="caution">
    <text evidence="8">The sequence shown here is derived from an EMBL/GenBank/DDBJ whole genome shotgun (WGS) entry which is preliminary data.</text>
</comment>
<protein>
    <submittedName>
        <fullName evidence="8">Cytochrome P450</fullName>
    </submittedName>
</protein>
<dbReference type="PRINTS" id="PR00465">
    <property type="entry name" value="EP450IV"/>
</dbReference>